<dbReference type="Pfam" id="PF21360">
    <property type="entry name" value="PylC-like_N"/>
    <property type="match status" value="1"/>
</dbReference>
<feature type="domain" description="ATP-grasp" evidence="2">
    <location>
        <begin position="114"/>
        <end position="293"/>
    </location>
</feature>
<dbReference type="EC" id="6.3.5.5" evidence="3"/>
<dbReference type="EMBL" id="JACHON010000002">
    <property type="protein sequence ID" value="MBB6512191.1"/>
    <property type="molecule type" value="Genomic_DNA"/>
</dbReference>
<dbReference type="Gene3D" id="3.30.1490.20">
    <property type="entry name" value="ATP-grasp fold, A domain"/>
    <property type="match status" value="1"/>
</dbReference>
<dbReference type="GO" id="GO:0046872">
    <property type="term" value="F:metal ion binding"/>
    <property type="evidence" value="ECO:0007669"/>
    <property type="project" value="InterPro"/>
</dbReference>
<evidence type="ECO:0000313" key="4">
    <source>
        <dbReference type="Proteomes" id="UP000572212"/>
    </source>
</evidence>
<keyword evidence="3" id="KW-0436">Ligase</keyword>
<sequence length="322" mass="36651">MNILICSIGPRVKQVEFLKEALSNEGKVIAGDSDPLSAALYVADDFVLLRPFTDEGYIASILTACREHDIDAIIPVRDEEVLKLVKNKSVLDNLGIKILTPSEEMVEICLDKMKTYQYIRNLNYPGVPTFSKTEEMLDILAEGYFDFPLIVKPANGDGSIGVCVVDNKEELERITSTNERLLIQPYLKNREFGCDVYVDLISGELVDMFIKEKKEMKEGATDKAVSLHHPELEKLVRNFLKDSPELRGPIDIDLFEYNGHYFISEINPRFGAGYIHAHLLGCNYMDYIVRNLKGQANTPAEPCHYENGVTMVRYYDYMLKRF</sequence>
<accession>A0A841RHR3</accession>
<keyword evidence="1" id="KW-0547">Nucleotide-binding</keyword>
<protein>
    <submittedName>
        <fullName evidence="3">Carbamoyl-phosphate synthase large subunit</fullName>
        <ecNumber evidence="3">6.3.5.5</ecNumber>
    </submittedName>
</protein>
<dbReference type="Proteomes" id="UP000572212">
    <property type="component" value="Unassembled WGS sequence"/>
</dbReference>
<evidence type="ECO:0000313" key="3">
    <source>
        <dbReference type="EMBL" id="MBB6512191.1"/>
    </source>
</evidence>
<name>A0A841RHR3_9BACI</name>
<organism evidence="3 4">
    <name type="scientific">Gracilibacillus halotolerans</name>
    <dbReference type="NCBI Taxonomy" id="74386"/>
    <lineage>
        <taxon>Bacteria</taxon>
        <taxon>Bacillati</taxon>
        <taxon>Bacillota</taxon>
        <taxon>Bacilli</taxon>
        <taxon>Bacillales</taxon>
        <taxon>Bacillaceae</taxon>
        <taxon>Gracilibacillus</taxon>
    </lineage>
</organism>
<dbReference type="InterPro" id="IPR011761">
    <property type="entry name" value="ATP-grasp"/>
</dbReference>
<keyword evidence="1" id="KW-0067">ATP-binding</keyword>
<dbReference type="PROSITE" id="PS50975">
    <property type="entry name" value="ATP_GRASP"/>
    <property type="match status" value="1"/>
</dbReference>
<dbReference type="InterPro" id="IPR003806">
    <property type="entry name" value="ATP-grasp_PylC-type"/>
</dbReference>
<dbReference type="PANTHER" id="PTHR23132">
    <property type="entry name" value="D-ALANINE--D-ALANINE LIGASE"/>
    <property type="match status" value="1"/>
</dbReference>
<gene>
    <name evidence="3" type="ORF">GGQ92_000972</name>
</gene>
<evidence type="ECO:0000256" key="1">
    <source>
        <dbReference type="PROSITE-ProRule" id="PRU00409"/>
    </source>
</evidence>
<dbReference type="AlphaFoldDB" id="A0A841RHR3"/>
<dbReference type="Gene3D" id="3.40.50.20">
    <property type="match status" value="1"/>
</dbReference>
<dbReference type="GO" id="GO:0005524">
    <property type="term" value="F:ATP binding"/>
    <property type="evidence" value="ECO:0007669"/>
    <property type="project" value="UniProtKB-UniRule"/>
</dbReference>
<dbReference type="GO" id="GO:0004088">
    <property type="term" value="F:carbamoyl-phosphate synthase (glutamine-hydrolyzing) activity"/>
    <property type="evidence" value="ECO:0007669"/>
    <property type="project" value="UniProtKB-EC"/>
</dbReference>
<dbReference type="Pfam" id="PF02655">
    <property type="entry name" value="ATP-grasp_3"/>
    <property type="match status" value="1"/>
</dbReference>
<proteinExistence type="predicted"/>
<keyword evidence="4" id="KW-1185">Reference proteome</keyword>
<dbReference type="PANTHER" id="PTHR23132:SF14">
    <property type="entry name" value="ATP-GRASP DOMAIN-CONTAINING PROTEIN"/>
    <property type="match status" value="1"/>
</dbReference>
<dbReference type="NCBIfam" id="NF009406">
    <property type="entry name" value="PRK12767.1-5"/>
    <property type="match status" value="1"/>
</dbReference>
<dbReference type="RefSeq" id="WP_184245168.1">
    <property type="nucleotide sequence ID" value="NZ_BAAACU010000002.1"/>
</dbReference>
<dbReference type="InterPro" id="IPR048764">
    <property type="entry name" value="PylC_N"/>
</dbReference>
<reference evidence="3 4" key="1">
    <citation type="submission" date="2020-08" db="EMBL/GenBank/DDBJ databases">
        <title>Genomic Encyclopedia of Type Strains, Phase IV (KMG-IV): sequencing the most valuable type-strain genomes for metagenomic binning, comparative biology and taxonomic classification.</title>
        <authorList>
            <person name="Goeker M."/>
        </authorList>
    </citation>
    <scope>NUCLEOTIDE SEQUENCE [LARGE SCALE GENOMIC DNA]</scope>
    <source>
        <strain evidence="3 4">DSM 11805</strain>
    </source>
</reference>
<evidence type="ECO:0000259" key="2">
    <source>
        <dbReference type="PROSITE" id="PS50975"/>
    </source>
</evidence>
<dbReference type="Gene3D" id="3.30.470.20">
    <property type="entry name" value="ATP-grasp fold, B domain"/>
    <property type="match status" value="1"/>
</dbReference>
<comment type="caution">
    <text evidence="3">The sequence shown here is derived from an EMBL/GenBank/DDBJ whole genome shotgun (WGS) entry which is preliminary data.</text>
</comment>
<dbReference type="GO" id="GO:0008716">
    <property type="term" value="F:D-alanine-D-alanine ligase activity"/>
    <property type="evidence" value="ECO:0007669"/>
    <property type="project" value="TreeGrafter"/>
</dbReference>
<dbReference type="InterPro" id="IPR013815">
    <property type="entry name" value="ATP_grasp_subdomain_1"/>
</dbReference>
<dbReference type="SUPFAM" id="SSF56059">
    <property type="entry name" value="Glutathione synthetase ATP-binding domain-like"/>
    <property type="match status" value="1"/>
</dbReference>